<keyword evidence="2" id="KW-1185">Reference proteome</keyword>
<reference evidence="1" key="1">
    <citation type="submission" date="2020-04" db="EMBL/GenBank/DDBJ databases">
        <title>Hybrid Assembly of Korean Phytophthora infestans isolates.</title>
        <authorList>
            <person name="Prokchorchik M."/>
            <person name="Lee Y."/>
            <person name="Seo J."/>
            <person name="Cho J.-H."/>
            <person name="Park Y.-E."/>
            <person name="Jang D.-C."/>
            <person name="Im J.-S."/>
            <person name="Choi J.-G."/>
            <person name="Park H.-J."/>
            <person name="Lee G.-B."/>
            <person name="Lee Y.-G."/>
            <person name="Hong S.-Y."/>
            <person name="Cho K."/>
            <person name="Sohn K.H."/>
        </authorList>
    </citation>
    <scope>NUCLEOTIDE SEQUENCE</scope>
    <source>
        <strain evidence="1">KR_1_A1</strain>
    </source>
</reference>
<accession>A0A833SLH1</accession>
<dbReference type="AlphaFoldDB" id="A0A833SLH1"/>
<dbReference type="EMBL" id="WSZM01000343">
    <property type="protein sequence ID" value="KAF4034839.1"/>
    <property type="molecule type" value="Genomic_DNA"/>
</dbReference>
<dbReference type="Proteomes" id="UP000602510">
    <property type="component" value="Unassembled WGS sequence"/>
</dbReference>
<proteinExistence type="predicted"/>
<organism evidence="1 2">
    <name type="scientific">Phytophthora infestans</name>
    <name type="common">Potato late blight agent</name>
    <name type="synonym">Botrytis infestans</name>
    <dbReference type="NCBI Taxonomy" id="4787"/>
    <lineage>
        <taxon>Eukaryota</taxon>
        <taxon>Sar</taxon>
        <taxon>Stramenopiles</taxon>
        <taxon>Oomycota</taxon>
        <taxon>Peronosporomycetes</taxon>
        <taxon>Peronosporales</taxon>
        <taxon>Peronosporaceae</taxon>
        <taxon>Phytophthora</taxon>
    </lineage>
</organism>
<evidence type="ECO:0000313" key="2">
    <source>
        <dbReference type="Proteomes" id="UP000602510"/>
    </source>
</evidence>
<sequence length="103" mass="11309">MLPTLTAVVNELANIASPLWDHIALVHGDMAYRADVELNSPYKPRLSKVVLAKSSLHVARLSLLHETLDGSSGSDIEMEEKSSLQVGCLPLCSQLRRKRQSNS</sequence>
<gene>
    <name evidence="1" type="ORF">GN244_ATG13201</name>
</gene>
<name>A0A833SLH1_PHYIN</name>
<evidence type="ECO:0000313" key="1">
    <source>
        <dbReference type="EMBL" id="KAF4034839.1"/>
    </source>
</evidence>
<protein>
    <submittedName>
        <fullName evidence="1">Uncharacterized protein</fullName>
    </submittedName>
</protein>
<comment type="caution">
    <text evidence="1">The sequence shown here is derived from an EMBL/GenBank/DDBJ whole genome shotgun (WGS) entry which is preliminary data.</text>
</comment>